<name>A0ABN0D927_9VIBR</name>
<dbReference type="EMBL" id="AFWI01000216">
    <property type="protein sequence ID" value="EGU46807.1"/>
    <property type="molecule type" value="Genomic_DNA"/>
</dbReference>
<sequence length="55" mass="6194">MMTNQMMLNTLATIQRKTRYGQNRFKEASIAAPSCLIAWPEPSHTNKAPVMAEIT</sequence>
<organism evidence="1 2">
    <name type="scientific">Vibrio tubiashii ATCC 19109</name>
    <dbReference type="NCBI Taxonomy" id="1051646"/>
    <lineage>
        <taxon>Bacteria</taxon>
        <taxon>Pseudomonadati</taxon>
        <taxon>Pseudomonadota</taxon>
        <taxon>Gammaproteobacteria</taxon>
        <taxon>Vibrionales</taxon>
        <taxon>Vibrionaceae</taxon>
        <taxon>Vibrio</taxon>
        <taxon>Vibrio oreintalis group</taxon>
    </lineage>
</organism>
<evidence type="ECO:0000313" key="2">
    <source>
        <dbReference type="Proteomes" id="UP000003836"/>
    </source>
</evidence>
<comment type="caution">
    <text evidence="1">The sequence shown here is derived from an EMBL/GenBank/DDBJ whole genome shotgun (WGS) entry which is preliminary data.</text>
</comment>
<keyword evidence="2" id="KW-1185">Reference proteome</keyword>
<gene>
    <name evidence="1" type="ORF">VITU9109_10457</name>
</gene>
<evidence type="ECO:0008006" key="3">
    <source>
        <dbReference type="Google" id="ProtNLM"/>
    </source>
</evidence>
<accession>A0ABN0D927</accession>
<protein>
    <recommendedName>
        <fullName evidence="3">Transposase</fullName>
    </recommendedName>
</protein>
<evidence type="ECO:0000313" key="1">
    <source>
        <dbReference type="EMBL" id="EGU46807.1"/>
    </source>
</evidence>
<reference evidence="1 2" key="1">
    <citation type="journal article" date="2012" name="Int. J. Syst. Evol. Microbiol.">
        <title>Vibrio caribbeanicus sp. nov., isolated from the marine sponge Scleritoderma cyanea.</title>
        <authorList>
            <person name="Hoffmann M."/>
            <person name="Monday S.R."/>
            <person name="Allard M.W."/>
            <person name="Strain E.A."/>
            <person name="Whittaker P."/>
            <person name="Naum M."/>
            <person name="McCarthy P.J."/>
            <person name="Lopez J.V."/>
            <person name="Fischer M."/>
            <person name="Brown E.W."/>
        </authorList>
    </citation>
    <scope>NUCLEOTIDE SEQUENCE [LARGE SCALE GENOMIC DNA]</scope>
    <source>
        <strain evidence="1 2">ATCC 19109</strain>
    </source>
</reference>
<dbReference type="Proteomes" id="UP000003836">
    <property type="component" value="Unassembled WGS sequence"/>
</dbReference>
<proteinExistence type="predicted"/>